<keyword evidence="3" id="KW-1185">Reference proteome</keyword>
<organism evidence="2 3">
    <name type="scientific">Modicisalibacter luteus</name>
    <dbReference type="NCBI Taxonomy" id="453962"/>
    <lineage>
        <taxon>Bacteria</taxon>
        <taxon>Pseudomonadati</taxon>
        <taxon>Pseudomonadota</taxon>
        <taxon>Gammaproteobacteria</taxon>
        <taxon>Oceanospirillales</taxon>
        <taxon>Halomonadaceae</taxon>
        <taxon>Modicisalibacter</taxon>
    </lineage>
</organism>
<evidence type="ECO:0000256" key="1">
    <source>
        <dbReference type="SAM" id="MobiDB-lite"/>
    </source>
</evidence>
<evidence type="ECO:0000313" key="3">
    <source>
        <dbReference type="Proteomes" id="UP001595640"/>
    </source>
</evidence>
<reference evidence="3" key="1">
    <citation type="journal article" date="2019" name="Int. J. Syst. Evol. Microbiol.">
        <title>The Global Catalogue of Microorganisms (GCM) 10K type strain sequencing project: providing services to taxonomists for standard genome sequencing and annotation.</title>
        <authorList>
            <consortium name="The Broad Institute Genomics Platform"/>
            <consortium name="The Broad Institute Genome Sequencing Center for Infectious Disease"/>
            <person name="Wu L."/>
            <person name="Ma J."/>
        </authorList>
    </citation>
    <scope>NUCLEOTIDE SEQUENCE [LARGE SCALE GENOMIC DNA]</scope>
    <source>
        <strain evidence="3">KCTC 12847</strain>
    </source>
</reference>
<comment type="caution">
    <text evidence="2">The sequence shown here is derived from an EMBL/GenBank/DDBJ whole genome shotgun (WGS) entry which is preliminary data.</text>
</comment>
<sequence>MSELSVLATPRKRRRAQGQDRRGVPTARRLSGQHRVGASAECQPGAQMEPCCASERAGECHAGIHPGADGKHPSAGGNTVESVESIRLSIPGVKGAITIEWPVDDAQGCRALLRNLLS</sequence>
<dbReference type="RefSeq" id="WP_156817363.1">
    <property type="nucleotide sequence ID" value="NZ_BMXD01000001.1"/>
</dbReference>
<accession>A0ABV7M488</accession>
<gene>
    <name evidence="2" type="ORF">ACFOEI_16450</name>
</gene>
<evidence type="ECO:0008006" key="4">
    <source>
        <dbReference type="Google" id="ProtNLM"/>
    </source>
</evidence>
<dbReference type="EMBL" id="JBHRUH010000031">
    <property type="protein sequence ID" value="MFC3293644.1"/>
    <property type="molecule type" value="Genomic_DNA"/>
</dbReference>
<dbReference type="Proteomes" id="UP001595640">
    <property type="component" value="Unassembled WGS sequence"/>
</dbReference>
<protein>
    <recommendedName>
        <fullName evidence="4">Transposase</fullName>
    </recommendedName>
</protein>
<evidence type="ECO:0000313" key="2">
    <source>
        <dbReference type="EMBL" id="MFC3293644.1"/>
    </source>
</evidence>
<feature type="region of interest" description="Disordered" evidence="1">
    <location>
        <begin position="1"/>
        <end position="41"/>
    </location>
</feature>
<name>A0ABV7M488_9GAMM</name>
<proteinExistence type="predicted"/>